<evidence type="ECO:0000256" key="1">
    <source>
        <dbReference type="PROSITE-ProRule" id="PRU00339"/>
    </source>
</evidence>
<accession>A0ABZ3B3N9</accession>
<dbReference type="PANTHER" id="PTHR44998">
    <property type="match status" value="1"/>
</dbReference>
<dbReference type="SMART" id="SM00028">
    <property type="entry name" value="TPR"/>
    <property type="match status" value="7"/>
</dbReference>
<dbReference type="PROSITE" id="PS50293">
    <property type="entry name" value="TPR_REGION"/>
    <property type="match status" value="1"/>
</dbReference>
<feature type="repeat" description="TPR" evidence="1">
    <location>
        <begin position="177"/>
        <end position="210"/>
    </location>
</feature>
<proteinExistence type="predicted"/>
<dbReference type="InterPro" id="IPR002201">
    <property type="entry name" value="Glyco_trans_9"/>
</dbReference>
<keyword evidence="3" id="KW-1185">Reference proteome</keyword>
<dbReference type="Pfam" id="PF13432">
    <property type="entry name" value="TPR_16"/>
    <property type="match status" value="1"/>
</dbReference>
<dbReference type="Pfam" id="PF01075">
    <property type="entry name" value="Glyco_transf_9"/>
    <property type="match status" value="1"/>
</dbReference>
<protein>
    <submittedName>
        <fullName evidence="2">Tetratricopeptide repeat protein</fullName>
    </submittedName>
</protein>
<dbReference type="InterPro" id="IPR011990">
    <property type="entry name" value="TPR-like_helical_dom_sf"/>
</dbReference>
<organism evidence="2 3">
    <name type="scientific">Kosakonia calanthes</name>
    <dbReference type="NCBI Taxonomy" id="3139408"/>
    <lineage>
        <taxon>Bacteria</taxon>
        <taxon>Pseudomonadati</taxon>
        <taxon>Pseudomonadota</taxon>
        <taxon>Gammaproteobacteria</taxon>
        <taxon>Enterobacterales</taxon>
        <taxon>Enterobacteriaceae</taxon>
        <taxon>Kosakonia</taxon>
    </lineage>
</organism>
<dbReference type="PROSITE" id="PS50005">
    <property type="entry name" value="TPR"/>
    <property type="match status" value="2"/>
</dbReference>
<dbReference type="Gene3D" id="3.40.50.2000">
    <property type="entry name" value="Glycogen Phosphorylase B"/>
    <property type="match status" value="1"/>
</dbReference>
<dbReference type="Gene3D" id="1.25.40.10">
    <property type="entry name" value="Tetratricopeptide repeat domain"/>
    <property type="match status" value="3"/>
</dbReference>
<evidence type="ECO:0000313" key="2">
    <source>
        <dbReference type="EMBL" id="WZV97944.1"/>
    </source>
</evidence>
<evidence type="ECO:0000313" key="3">
    <source>
        <dbReference type="Proteomes" id="UP001466893"/>
    </source>
</evidence>
<dbReference type="EMBL" id="CP151800">
    <property type="protein sequence ID" value="WZV97944.1"/>
    <property type="molecule type" value="Genomic_DNA"/>
</dbReference>
<feature type="repeat" description="TPR" evidence="1">
    <location>
        <begin position="143"/>
        <end position="176"/>
    </location>
</feature>
<sequence length="648" mass="72244">MTTPITLQGALNLAWQHWNAGQTAQAEHYCRQILAHHPGQPDALHLLGLVAHAAGDLDNAIACLRDACSAPQFPALYASNLAEMYRQKKALAEGERWARKAVSLDPSLVGGWNNLGILLQEQGKLVESVLCLEKVQALTPDSAQAHGNLANTLRRLGRLDEALTHYQRALTLSPQDAVLHNNIAGLLLEAGKLQEALAHSQQALRLNPKLIEGWINLVSIYLAAGNLDLASQALVRLQGLAPLHPATQQKQAQLQTLQGQTLESTDTAHGPVLEQAEHSLHQGKYADAEALLRPLLSSGKGPLAVWKLLSVALRGQGQLEETLHIQQMLVDHLPGDAVSRFDLAETLLLTGDFDRGWREYRHRYEMEHTRPLARRVQAPRWSGQAMPGKTLLIFDEQGFGDTLQFIRFVHQAKRQSQARIVLDVHPLLLALARRAFPDEQVIGRGELPPAFDAHCELMDLPELFSLQPAELPVETGYLHADIERLAHWQERLARLPHPWVALVWAGRPTHINDHRRSLHLQQFAPLARVNATFLLIQKGDTATQAPPPGMNTVSLSDEIRDFDDTAAILALADLLISVDSSPVHLAGALQRPCWTLLPFIPDWRWLMTREDSPWYPGMKLFRQPTRDDWETTLERVARELADWSAELQ</sequence>
<dbReference type="PANTHER" id="PTHR44998:SF1">
    <property type="entry name" value="UDP-N-ACETYLGLUCOSAMINE--PEPTIDE N-ACETYLGLUCOSAMINYLTRANSFERASE 110 KDA SUBUNIT"/>
    <property type="match status" value="1"/>
</dbReference>
<dbReference type="InterPro" id="IPR019734">
    <property type="entry name" value="TPR_rpt"/>
</dbReference>
<reference evidence="2 3" key="1">
    <citation type="submission" date="2024-04" db="EMBL/GenBank/DDBJ databases">
        <title>Kosakonia calanthae sp. nov., a halophilic bacterium isolated from leaves of Calanthe tiplacata.</title>
        <authorList>
            <person name="Wu P."/>
        </authorList>
    </citation>
    <scope>NUCLEOTIDE SEQUENCE [LARGE SCALE GENOMIC DNA]</scope>
    <source>
        <strain evidence="2 3">BYX6</strain>
    </source>
</reference>
<keyword evidence="1" id="KW-0802">TPR repeat</keyword>
<dbReference type="SUPFAM" id="SSF53756">
    <property type="entry name" value="UDP-Glycosyltransferase/glycogen phosphorylase"/>
    <property type="match status" value="1"/>
</dbReference>
<name>A0ABZ3B3N9_9ENTR</name>
<dbReference type="Proteomes" id="UP001466893">
    <property type="component" value="Chromosome"/>
</dbReference>
<dbReference type="SUPFAM" id="SSF48452">
    <property type="entry name" value="TPR-like"/>
    <property type="match status" value="2"/>
</dbReference>
<gene>
    <name evidence="2" type="ORF">AAEY27_20235</name>
</gene>
<dbReference type="Pfam" id="PF13424">
    <property type="entry name" value="TPR_12"/>
    <property type="match status" value="1"/>
</dbReference>
<dbReference type="RefSeq" id="WP_342322574.1">
    <property type="nucleotide sequence ID" value="NZ_CP151800.1"/>
</dbReference>